<evidence type="ECO:0000256" key="7">
    <source>
        <dbReference type="ARBA" id="ARBA00022723"/>
    </source>
</evidence>
<keyword evidence="12" id="KW-0805">Transcription regulation</keyword>
<evidence type="ECO:0000313" key="20">
    <source>
        <dbReference type="EMBL" id="KZS20794.1"/>
    </source>
</evidence>
<comment type="subunit">
    <text evidence="17">Interacts with the thyroid hormone receptor/TR (via the ligand-binding domain); this interaction requires the presence of thyroid hormone. Interacts with the androgen receptor/AR; in an androgen, testosterone and dihydrotestosterone-dependent manner. Interacts with ESR1 (estrogen ligand-bound); competes with UFSP2. Interacts with UFSP2; competes with ligand-bound ESR1. Interacts with DDRGK1 and UFL1; the interaction with DDRGK1 is direct. Interacts with NCOA1. Interacts with EP300. Part of the ASC-1 complex, that contains TRIP4, ASCC1, ASCC2 and ASCC3. Identified in the RQT (ribosome quality control trigger) complex, that contains ASCC2, ASCC3 and TRIP4. Interacts with NEK6. Interacts with CSRP1. Interacts with ZCCHC4.</text>
</comment>
<dbReference type="PANTHER" id="PTHR12963">
    <property type="entry name" value="THYROID RECEPTOR INTERACTING PROTEIN RELATED"/>
    <property type="match status" value="1"/>
</dbReference>
<dbReference type="InterPro" id="IPR056993">
    <property type="entry name" value="TRIP4_3rd_dom"/>
</dbReference>
<evidence type="ECO:0000256" key="15">
    <source>
        <dbReference type="ARBA" id="ARBA00023242"/>
    </source>
</evidence>
<evidence type="ECO:0000256" key="19">
    <source>
        <dbReference type="ARBA" id="ARBA00075052"/>
    </source>
</evidence>
<dbReference type="GO" id="GO:0072344">
    <property type="term" value="P:rescue of stalled ribosome"/>
    <property type="evidence" value="ECO:0007669"/>
    <property type="project" value="InterPro"/>
</dbReference>
<keyword evidence="6" id="KW-0597">Phosphoprotein</keyword>
<comment type="caution">
    <text evidence="20">The sequence shown here is derived from an EMBL/GenBank/DDBJ whole genome shotgun (WGS) entry which is preliminary data.</text>
</comment>
<dbReference type="InterPro" id="IPR039128">
    <property type="entry name" value="TRIP4-like"/>
</dbReference>
<dbReference type="Proteomes" id="UP000076858">
    <property type="component" value="Unassembled WGS sequence"/>
</dbReference>
<keyword evidence="7" id="KW-0479">Metal-binding</keyword>
<proteinExistence type="predicted"/>
<dbReference type="GO" id="GO:0005634">
    <property type="term" value="C:nucleus"/>
    <property type="evidence" value="ECO:0007669"/>
    <property type="project" value="UniProtKB-SubCell"/>
</dbReference>
<keyword evidence="21" id="KW-1185">Reference proteome</keyword>
<dbReference type="Pfam" id="PF04266">
    <property type="entry name" value="ASCH"/>
    <property type="match status" value="1"/>
</dbReference>
<evidence type="ECO:0000256" key="11">
    <source>
        <dbReference type="ARBA" id="ARBA00022990"/>
    </source>
</evidence>
<evidence type="ECO:0000256" key="6">
    <source>
        <dbReference type="ARBA" id="ARBA00022553"/>
    </source>
</evidence>
<dbReference type="OrthoDB" id="338816at2759"/>
<dbReference type="InterPro" id="IPR015947">
    <property type="entry name" value="PUA-like_sf"/>
</dbReference>
<dbReference type="GO" id="GO:0008270">
    <property type="term" value="F:zinc ion binding"/>
    <property type="evidence" value="ECO:0007669"/>
    <property type="project" value="UniProtKB-KW"/>
</dbReference>
<comment type="function">
    <text evidence="16">Transcription coactivator which associates with nuclear receptors, transcriptional coactivators including EP300, CREBBP and NCOA1, and basal transcription factors like TBP and TFIIA to facilitate nuclear receptors-mediated transcription. May thereby play an important role in establishing distinct coactivator complexes under different cellular conditions. Plays a role in thyroid hormone receptor and estrogen receptor transactivation. Also involved in androgen receptor transactivation. Plays a pivotal role in the transactivation of NF-kappa-B, SRF and AP1. Acts as a mediator of transrepression between nuclear receptor and either AP1 or NF-kappa-B. May play a role in the development of neuromuscular junction. May play a role in late myogenic differentiation. Also functions as part of the RQC trigger (RQT) complex that activates the ribosome quality control (RQC) pathway, a pathway that degrades nascent peptide chains during problematic translation.</text>
</comment>
<dbReference type="PANTHER" id="PTHR12963:SF0">
    <property type="entry name" value="EXPRESSED PROTEIN"/>
    <property type="match status" value="1"/>
</dbReference>
<dbReference type="CDD" id="cd06554">
    <property type="entry name" value="ASCH_ASC-1_like"/>
    <property type="match status" value="1"/>
</dbReference>
<name>A0A0N8D2Q7_9CRUS</name>
<reference evidence="20 21" key="1">
    <citation type="submission" date="2016-03" db="EMBL/GenBank/DDBJ databases">
        <title>EvidentialGene: Evidence-directed Construction of Genes on Genomes.</title>
        <authorList>
            <person name="Gilbert D.G."/>
            <person name="Choi J.-H."/>
            <person name="Mockaitis K."/>
            <person name="Colbourne J."/>
            <person name="Pfrender M."/>
        </authorList>
    </citation>
    <scope>NUCLEOTIDE SEQUENCE [LARGE SCALE GENOMIC DNA]</scope>
    <source>
        <strain evidence="20 21">Xinb3</strain>
        <tissue evidence="20">Complete organism</tissue>
    </source>
</reference>
<dbReference type="GO" id="GO:0180022">
    <property type="term" value="C:RQC-trigger complex"/>
    <property type="evidence" value="ECO:0007669"/>
    <property type="project" value="InterPro"/>
</dbReference>
<dbReference type="AlphaFoldDB" id="A0A0N8D2Q7"/>
<keyword evidence="9" id="KW-0862">Zinc</keyword>
<evidence type="ECO:0000256" key="17">
    <source>
        <dbReference type="ARBA" id="ARBA00065803"/>
    </source>
</evidence>
<keyword evidence="13" id="KW-0804">Transcription</keyword>
<keyword evidence="10" id="KW-0832">Ubl conjugation</keyword>
<protein>
    <recommendedName>
        <fullName evidence="18">Activating signal cointegrator 1</fullName>
    </recommendedName>
    <alternativeName>
        <fullName evidence="19">Thyroid receptor-interacting protein 4</fullName>
    </alternativeName>
</protein>
<evidence type="ECO:0000256" key="12">
    <source>
        <dbReference type="ARBA" id="ARBA00023015"/>
    </source>
</evidence>
<keyword evidence="11" id="KW-0007">Acetylation</keyword>
<dbReference type="InterPro" id="IPR007374">
    <property type="entry name" value="ASCH_domain"/>
</dbReference>
<keyword evidence="15" id="KW-0539">Nucleus</keyword>
<dbReference type="InterPro" id="IPR056994">
    <property type="entry name" value="TRI4_N"/>
</dbReference>
<evidence type="ECO:0000256" key="4">
    <source>
        <dbReference type="ARBA" id="ARBA00022490"/>
    </source>
</evidence>
<keyword evidence="8" id="KW-0863">Zinc-finger</keyword>
<organism evidence="20 21">
    <name type="scientific">Daphnia magna</name>
    <dbReference type="NCBI Taxonomy" id="35525"/>
    <lineage>
        <taxon>Eukaryota</taxon>
        <taxon>Metazoa</taxon>
        <taxon>Ecdysozoa</taxon>
        <taxon>Arthropoda</taxon>
        <taxon>Crustacea</taxon>
        <taxon>Branchiopoda</taxon>
        <taxon>Diplostraca</taxon>
        <taxon>Cladocera</taxon>
        <taxon>Anomopoda</taxon>
        <taxon>Daphniidae</taxon>
        <taxon>Daphnia</taxon>
    </lineage>
</organism>
<evidence type="ECO:0000256" key="13">
    <source>
        <dbReference type="ARBA" id="ARBA00023163"/>
    </source>
</evidence>
<evidence type="ECO:0000313" key="21">
    <source>
        <dbReference type="Proteomes" id="UP000076858"/>
    </source>
</evidence>
<dbReference type="Pfam" id="PF23135">
    <property type="entry name" value="TRI4_N"/>
    <property type="match status" value="1"/>
</dbReference>
<dbReference type="InterPro" id="IPR009349">
    <property type="entry name" value="TRIP4/RQT4_C2HC5_Znf"/>
</dbReference>
<dbReference type="GO" id="GO:0005813">
    <property type="term" value="C:centrosome"/>
    <property type="evidence" value="ECO:0007669"/>
    <property type="project" value="UniProtKB-SubCell"/>
</dbReference>
<evidence type="ECO:0000256" key="2">
    <source>
        <dbReference type="ARBA" id="ARBA00004300"/>
    </source>
</evidence>
<evidence type="ECO:0000256" key="1">
    <source>
        <dbReference type="ARBA" id="ARBA00004123"/>
    </source>
</evidence>
<dbReference type="FunFam" id="2.30.130.30:FF:000004">
    <property type="entry name" value="Activating signal cointegrator 1"/>
    <property type="match status" value="1"/>
</dbReference>
<dbReference type="Pfam" id="PF23134">
    <property type="entry name" value="TRIP4_3rd"/>
    <property type="match status" value="1"/>
</dbReference>
<evidence type="ECO:0000256" key="5">
    <source>
        <dbReference type="ARBA" id="ARBA00022499"/>
    </source>
</evidence>
<dbReference type="SMART" id="SM01022">
    <property type="entry name" value="ASCH"/>
    <property type="match status" value="1"/>
</dbReference>
<dbReference type="SUPFAM" id="SSF88697">
    <property type="entry name" value="PUA domain-like"/>
    <property type="match status" value="1"/>
</dbReference>
<keyword evidence="5" id="KW-1017">Isopeptide bond</keyword>
<gene>
    <name evidence="20" type="ORF">APZ42_012473</name>
</gene>
<dbReference type="STRING" id="35525.A0A0N8D2Q7"/>
<dbReference type="EMBL" id="LRGB01000115">
    <property type="protein sequence ID" value="KZS20794.1"/>
    <property type="molecule type" value="Genomic_DNA"/>
</dbReference>
<evidence type="ECO:0000256" key="14">
    <source>
        <dbReference type="ARBA" id="ARBA00023212"/>
    </source>
</evidence>
<evidence type="ECO:0000256" key="16">
    <source>
        <dbReference type="ARBA" id="ARBA00055901"/>
    </source>
</evidence>
<evidence type="ECO:0000256" key="10">
    <source>
        <dbReference type="ARBA" id="ARBA00022843"/>
    </source>
</evidence>
<accession>A0A0N8D2Q7</accession>
<keyword evidence="14" id="KW-0206">Cytoskeleton</keyword>
<comment type="subcellular location">
    <subcellularLocation>
        <location evidence="2">Cytoplasm</location>
        <location evidence="2">Cytoskeleton</location>
        <location evidence="2">Microtubule organizing center</location>
        <location evidence="2">Centrosome</location>
    </subcellularLocation>
    <subcellularLocation>
        <location evidence="3">Cytoplasm</location>
        <location evidence="3">Cytosol</location>
    </subcellularLocation>
    <subcellularLocation>
        <location evidence="1">Nucleus</location>
    </subcellularLocation>
</comment>
<dbReference type="Gene3D" id="2.30.130.30">
    <property type="entry name" value="Hypothetical protein"/>
    <property type="match status" value="1"/>
</dbReference>
<evidence type="ECO:0000256" key="18">
    <source>
        <dbReference type="ARBA" id="ARBA00070627"/>
    </source>
</evidence>
<keyword evidence="4" id="KW-0963">Cytoplasm</keyword>
<evidence type="ECO:0000256" key="3">
    <source>
        <dbReference type="ARBA" id="ARBA00004514"/>
    </source>
</evidence>
<evidence type="ECO:0000256" key="8">
    <source>
        <dbReference type="ARBA" id="ARBA00022771"/>
    </source>
</evidence>
<sequence length="499" mass="57273">MSTTTSSWICNELSRILEFAVTQEEYQDIAQYLMSMENSRDVEDYLQSMLDLSKPEHRRFVEVLLNRLGHSIEKSTGKGQNKTGLAGQQGTKPQREVSNTQQPKKRVKQINLFSKEGQAKEIMTLPGQHKCECQASKHSLIRNCLECGRVICSQEGPGPCIFCTENMPANEKETYSQANKPAPQRSKQSGKGFLDGTAALPDKAFTTAMAHKEKLLEFDRTSEHRTRVIDDESDYFNADGNKWLNPKQRDALRSKERELRESRHGSRRGMKVTLDFAGRQVIEEQSTYEELFEEQQFEEERKEYYDEYAVNPALAFPRPIYDTVLDNSSSQPNRATISKNDEKVRVQDAELQKMSDPGKCLSMHQPYASLLVAGIKKHEGRTWYSSHRGRLWIASTVKEPLAEEIKQLESFYKNLYGKNDLTFPQNYPIGCLLGCVEVVDVLPQEEYRVQYPNGESESPYVFICENPHELFVKFPNKGQHKIYKLDPAVHQTAKKSLRF</sequence>
<dbReference type="GO" id="GO:0005829">
    <property type="term" value="C:cytosol"/>
    <property type="evidence" value="ECO:0007669"/>
    <property type="project" value="UniProtKB-SubCell"/>
</dbReference>
<dbReference type="Pfam" id="PF06221">
    <property type="entry name" value="zf-C2HC5"/>
    <property type="match status" value="1"/>
</dbReference>
<evidence type="ECO:0000256" key="9">
    <source>
        <dbReference type="ARBA" id="ARBA00022833"/>
    </source>
</evidence>